<dbReference type="SUPFAM" id="SSF52540">
    <property type="entry name" value="P-loop containing nucleoside triphosphate hydrolases"/>
    <property type="match status" value="1"/>
</dbReference>
<evidence type="ECO:0000256" key="2">
    <source>
        <dbReference type="ARBA" id="ARBA00022741"/>
    </source>
</evidence>
<dbReference type="InterPro" id="IPR011890">
    <property type="entry name" value="SMC_prok"/>
</dbReference>
<dbReference type="PANTHER" id="PTHR42963:SF1">
    <property type="entry name" value="DUF4476 DOMAIN-CONTAINING PROTEIN"/>
    <property type="match status" value="1"/>
</dbReference>
<sequence length="1190" mass="134877">MRLLRLELAGFKSFPDKTSLDFVQDGVSIVVGPNGCGKSNIVDAIRWALGEQSAKHLRGAAMEDVIFAGSSSRSQVGLAQVSLVFANPTGDSLHKYHQYNEISVTRKLYRTGESQYQINKTLCRLGDIRELFMDTGIGGKGYSIIEQGKIDRIVTSGPQERRALVDEAAGIVKFKTKKLEAQKRFITSRANLERVEDVLRELRLQEEKLAVQVAKADQYSQAKGRMERLSQLGAAYSWAKLKDQGEKLLAEREVQLSTIKDLELVLTNLGTQKVGLGLEQSLHQTKREELGSKLSKSREELIKLESRIEKDQESLRHFHDWQARGNRELEQLGEQIDALMEQEEALDEANEAVKAELAHTENAITGIRQEIRQAQENISALEQAHKGYLKLQSEAQMTLGGKKGEIEAQAARLKEAKAKGEEAQELLILAAERLFLAQEKRADTTKEAEGKNSQRSEVAERLKLAKAKQDEKKAAFEIQVRKIEEQERENHKAQSRFESLKQLQQNHEDFAPKIKAFLDHLAAFPQKAAELGFVGPLADLVEVGGKLESWAQNLLGRFFNLLVFESHYHLPQLKALMEELQIEYLEVYFLDLCEPAKSNLDYLIPWHNKPAGMELMGHYQAFEKRSFQIEPADLKTGRNLLLTDKSLLTKEGVFHLGLPGEAKMLEGYLARQQEFHQLSDQLKEQKQKLDDLIYDKGWLKEELDDLEWELTDLTQQHQQLEMESKELAKDLERANQEVERLEADRHRLEEAKERQQALDQELAQRRLSLEAEISEAQGRLDALAATLEAQANEIDKARLALEFKKGELQQAEVTQAGLKEKSQHQKELQGRMKEDLIRLRTKLGETKTQAEDQGKQREELEKAIETHRLRQPELVMAIQSLETDYKAFSEQLETQGHKIRELEEAEKAERAKTEAIKEKTHQQDLKLAQVAQEGLGIEQKLFEEWALRPAEILALDTDSDYDAATATKEIAKLKARLSDLGDVHLGARKEYDELKVRLDFLEAESLDLNQSIQALEESIQKIDEESRRRFEETFGLLNKEFKVLFPKLFGGGEAFLRLSDPADLLESGVEIIAQPPGKKLQNMTLLSGGEKAMTALSLIFSIFQIKPSPFCLLDEVDAPLDEANNRRFSAHVRSLTTNSQFIIITHNKQTMEIGDAMFGVTMEEPGASKLVSVDFETGKRLVEKGHKKGA</sequence>
<feature type="coiled-coil region" evidence="8">
    <location>
        <begin position="287"/>
        <end position="433"/>
    </location>
</feature>
<dbReference type="GO" id="GO:0005524">
    <property type="term" value="F:ATP binding"/>
    <property type="evidence" value="ECO:0007669"/>
    <property type="project" value="UniProtKB-UniRule"/>
</dbReference>
<comment type="caution">
    <text evidence="10">The sequence shown here is derived from an EMBL/GenBank/DDBJ whole genome shotgun (WGS) entry which is preliminary data.</text>
</comment>
<keyword evidence="5 8" id="KW-0175">Coiled coil</keyword>
<dbReference type="InterPro" id="IPR027417">
    <property type="entry name" value="P-loop_NTPase"/>
</dbReference>
<dbReference type="GO" id="GO:0005737">
    <property type="term" value="C:cytoplasm"/>
    <property type="evidence" value="ECO:0007669"/>
    <property type="project" value="UniProtKB-SubCell"/>
</dbReference>
<feature type="binding site" evidence="8">
    <location>
        <begin position="33"/>
        <end position="40"/>
    </location>
    <ligand>
        <name>ATP</name>
        <dbReference type="ChEBI" id="CHEBI:30616"/>
    </ligand>
</feature>
<keyword evidence="1 8" id="KW-0963">Cytoplasm</keyword>
<keyword evidence="6" id="KW-0226">DNA condensation</keyword>
<keyword evidence="3" id="KW-0159">Chromosome partition</keyword>
<organism evidence="10 11">
    <name type="scientific">Candidatus Lambdaproteobacteria bacterium RIFOXYD2_FULL_56_26</name>
    <dbReference type="NCBI Taxonomy" id="1817773"/>
    <lineage>
        <taxon>Bacteria</taxon>
        <taxon>Pseudomonadati</taxon>
        <taxon>Pseudomonadota</taxon>
        <taxon>Candidatus Lambdaproteobacteria</taxon>
    </lineage>
</organism>
<accession>A0A1F6H3X1</accession>
<comment type="similarity">
    <text evidence="8">Belongs to the SMC family.</text>
</comment>
<dbReference type="AlphaFoldDB" id="A0A1F6H3X1"/>
<reference evidence="10 11" key="1">
    <citation type="journal article" date="2016" name="Nat. Commun.">
        <title>Thousands of microbial genomes shed light on interconnected biogeochemical processes in an aquifer system.</title>
        <authorList>
            <person name="Anantharaman K."/>
            <person name="Brown C.T."/>
            <person name="Hug L.A."/>
            <person name="Sharon I."/>
            <person name="Castelle C.J."/>
            <person name="Probst A.J."/>
            <person name="Thomas B.C."/>
            <person name="Singh A."/>
            <person name="Wilkins M.J."/>
            <person name="Karaoz U."/>
            <person name="Brodie E.L."/>
            <person name="Williams K.H."/>
            <person name="Hubbard S.S."/>
            <person name="Banfield J.F."/>
        </authorList>
    </citation>
    <scope>NUCLEOTIDE SEQUENCE [LARGE SCALE GENOMIC DNA]</scope>
</reference>
<keyword evidence="7 8" id="KW-0238">DNA-binding</keyword>
<feature type="domain" description="RecF/RecN/SMC N-terminal" evidence="9">
    <location>
        <begin position="3"/>
        <end position="1168"/>
    </location>
</feature>
<proteinExistence type="inferred from homology"/>
<feature type="coiled-coil region" evidence="8">
    <location>
        <begin position="466"/>
        <end position="503"/>
    </location>
</feature>
<dbReference type="GO" id="GO:0007059">
    <property type="term" value="P:chromosome segregation"/>
    <property type="evidence" value="ECO:0007669"/>
    <property type="project" value="UniProtKB-UniRule"/>
</dbReference>
<dbReference type="GO" id="GO:0003677">
    <property type="term" value="F:DNA binding"/>
    <property type="evidence" value="ECO:0007669"/>
    <property type="project" value="UniProtKB-UniRule"/>
</dbReference>
<protein>
    <recommendedName>
        <fullName evidence="8">Chromosome partition protein Smc</fullName>
    </recommendedName>
</protein>
<dbReference type="Pfam" id="PF02463">
    <property type="entry name" value="SMC_N"/>
    <property type="match status" value="1"/>
</dbReference>
<evidence type="ECO:0000259" key="9">
    <source>
        <dbReference type="Pfam" id="PF02463"/>
    </source>
</evidence>
<evidence type="ECO:0000256" key="3">
    <source>
        <dbReference type="ARBA" id="ARBA00022829"/>
    </source>
</evidence>
<gene>
    <name evidence="8" type="primary">smc</name>
    <name evidence="10" type="ORF">A2557_08765</name>
</gene>
<dbReference type="NCBIfam" id="TIGR02168">
    <property type="entry name" value="SMC_prok_B"/>
    <property type="match status" value="1"/>
</dbReference>
<evidence type="ECO:0000313" key="11">
    <source>
        <dbReference type="Proteomes" id="UP000177583"/>
    </source>
</evidence>
<feature type="coiled-coil region" evidence="8">
    <location>
        <begin position="675"/>
        <end position="922"/>
    </location>
</feature>
<dbReference type="GO" id="GO:0006260">
    <property type="term" value="P:DNA replication"/>
    <property type="evidence" value="ECO:0007669"/>
    <property type="project" value="UniProtKB-UniRule"/>
</dbReference>
<evidence type="ECO:0000256" key="5">
    <source>
        <dbReference type="ARBA" id="ARBA00023054"/>
    </source>
</evidence>
<dbReference type="InterPro" id="IPR003395">
    <property type="entry name" value="RecF/RecN/SMC_N"/>
</dbReference>
<evidence type="ECO:0000256" key="8">
    <source>
        <dbReference type="HAMAP-Rule" id="MF_01894"/>
    </source>
</evidence>
<keyword evidence="4 8" id="KW-0067">ATP-binding</keyword>
<evidence type="ECO:0000256" key="1">
    <source>
        <dbReference type="ARBA" id="ARBA00022490"/>
    </source>
</evidence>
<dbReference type="CDD" id="cd03278">
    <property type="entry name" value="ABC_SMC_barmotin"/>
    <property type="match status" value="1"/>
</dbReference>
<dbReference type="Gene3D" id="3.40.50.300">
    <property type="entry name" value="P-loop containing nucleotide triphosphate hydrolases"/>
    <property type="match status" value="2"/>
</dbReference>
<dbReference type="EMBL" id="MFNF01000001">
    <property type="protein sequence ID" value="OGH05053.1"/>
    <property type="molecule type" value="Genomic_DNA"/>
</dbReference>
<comment type="subunit">
    <text evidence="8">Homodimer.</text>
</comment>
<evidence type="ECO:0000256" key="6">
    <source>
        <dbReference type="ARBA" id="ARBA00023067"/>
    </source>
</evidence>
<evidence type="ECO:0000313" key="10">
    <source>
        <dbReference type="EMBL" id="OGH05053.1"/>
    </source>
</evidence>
<dbReference type="InterPro" id="IPR024704">
    <property type="entry name" value="SMC"/>
</dbReference>
<dbReference type="PANTHER" id="PTHR42963">
    <property type="entry name" value="CHROMOSOME PARTITION PROTEIN MUKB"/>
    <property type="match status" value="1"/>
</dbReference>
<comment type="domain">
    <text evidence="8">Contains large globular domains required for ATP hydrolysis at each terminus and a third globular domain forming a flexible hinge near the middle of the molecule. These domains are separated by coiled-coil structures.</text>
</comment>
<dbReference type="PIRSF" id="PIRSF005719">
    <property type="entry name" value="SMC"/>
    <property type="match status" value="1"/>
</dbReference>
<dbReference type="Proteomes" id="UP000177583">
    <property type="component" value="Unassembled WGS sequence"/>
</dbReference>
<evidence type="ECO:0000256" key="7">
    <source>
        <dbReference type="ARBA" id="ARBA00023125"/>
    </source>
</evidence>
<dbReference type="HAMAP" id="MF_01894">
    <property type="entry name" value="Smc_prok"/>
    <property type="match status" value="1"/>
</dbReference>
<dbReference type="GO" id="GO:0030261">
    <property type="term" value="P:chromosome condensation"/>
    <property type="evidence" value="ECO:0007669"/>
    <property type="project" value="UniProtKB-KW"/>
</dbReference>
<dbReference type="GO" id="GO:0007062">
    <property type="term" value="P:sister chromatid cohesion"/>
    <property type="evidence" value="ECO:0007669"/>
    <property type="project" value="InterPro"/>
</dbReference>
<name>A0A1F6H3X1_9PROT</name>
<keyword evidence="2 8" id="KW-0547">Nucleotide-binding</keyword>
<dbReference type="GO" id="GO:0016887">
    <property type="term" value="F:ATP hydrolysis activity"/>
    <property type="evidence" value="ECO:0007669"/>
    <property type="project" value="InterPro"/>
</dbReference>
<feature type="coiled-coil region" evidence="8">
    <location>
        <begin position="984"/>
        <end position="1028"/>
    </location>
</feature>
<comment type="function">
    <text evidence="8">Required for chromosome condensation and partitioning.</text>
</comment>
<comment type="subcellular location">
    <subcellularLocation>
        <location evidence="8">Cytoplasm</location>
    </subcellularLocation>
</comment>
<dbReference type="InterPro" id="IPR050308">
    <property type="entry name" value="MukB/SMC"/>
</dbReference>
<evidence type="ECO:0000256" key="4">
    <source>
        <dbReference type="ARBA" id="ARBA00022840"/>
    </source>
</evidence>